<organism evidence="2 3">
    <name type="scientific">Candidatus Danuiimicrobium aquiferis</name>
    <dbReference type="NCBI Taxonomy" id="1801832"/>
    <lineage>
        <taxon>Bacteria</taxon>
        <taxon>Pseudomonadati</taxon>
        <taxon>Candidatus Omnitrophota</taxon>
        <taxon>Candidatus Danuiimicrobium</taxon>
    </lineage>
</organism>
<dbReference type="EMBL" id="MHFR01000037">
    <property type="protein sequence ID" value="OGW98020.1"/>
    <property type="molecule type" value="Genomic_DNA"/>
</dbReference>
<evidence type="ECO:0000313" key="3">
    <source>
        <dbReference type="Proteomes" id="UP000178187"/>
    </source>
</evidence>
<keyword evidence="1" id="KW-0472">Membrane</keyword>
<evidence type="ECO:0008006" key="4">
    <source>
        <dbReference type="Google" id="ProtNLM"/>
    </source>
</evidence>
<dbReference type="CDD" id="cd02440">
    <property type="entry name" value="AdoMet_MTases"/>
    <property type="match status" value="1"/>
</dbReference>
<dbReference type="Gene3D" id="3.40.50.150">
    <property type="entry name" value="Vaccinia Virus protein VP39"/>
    <property type="match status" value="1"/>
</dbReference>
<keyword evidence="1" id="KW-1133">Transmembrane helix</keyword>
<feature type="transmembrane region" description="Helical" evidence="1">
    <location>
        <begin position="264"/>
        <end position="287"/>
    </location>
</feature>
<dbReference type="Pfam" id="PF13489">
    <property type="entry name" value="Methyltransf_23"/>
    <property type="match status" value="1"/>
</dbReference>
<dbReference type="InterPro" id="IPR029063">
    <property type="entry name" value="SAM-dependent_MTases_sf"/>
</dbReference>
<dbReference type="AlphaFoldDB" id="A0A1G1KYP1"/>
<protein>
    <recommendedName>
        <fullName evidence="4">Class I SAM-dependent methyltransferase</fullName>
    </recommendedName>
</protein>
<name>A0A1G1KYP1_9BACT</name>
<dbReference type="PANTHER" id="PTHR43861:SF6">
    <property type="entry name" value="METHYLTRANSFERASE TYPE 11"/>
    <property type="match status" value="1"/>
</dbReference>
<dbReference type="SUPFAM" id="SSF53335">
    <property type="entry name" value="S-adenosyl-L-methionine-dependent methyltransferases"/>
    <property type="match status" value="1"/>
</dbReference>
<dbReference type="PANTHER" id="PTHR43861">
    <property type="entry name" value="TRANS-ACONITATE 2-METHYLTRANSFERASE-RELATED"/>
    <property type="match status" value="1"/>
</dbReference>
<comment type="caution">
    <text evidence="2">The sequence shown here is derived from an EMBL/GenBank/DDBJ whole genome shotgun (WGS) entry which is preliminary data.</text>
</comment>
<sequence length="304" mass="36181">MTSRCDHAQRRESYKFGSESLWQCDTCGLIFLDKPVDPVSLYDDYYKNEMVGRFNRWLEYVVRIFRFFRTFKIFTLSPKARSILDIGSGRGFMLYFLKKYYGYQRAAGTQIAKKAFEFSRDKLGLEMYNKDLLEIPFEEKTFDIVSLWHVLEHIRNPECYIERIRKILREKGKLIIEVPNFNSWTRYITGQYWLGLDLDYHIYFFTPVTLSNLLKKYGFKIRGIHTFSLEYSAFLSTQSLVSRLTRSDQLFYRRLQTGKIGWKLFPHILLFSVLMPICFIINVLLYFSQRGEVLLVIAEKPSGE</sequence>
<dbReference type="Proteomes" id="UP000178187">
    <property type="component" value="Unassembled WGS sequence"/>
</dbReference>
<proteinExistence type="predicted"/>
<accession>A0A1G1KYP1</accession>
<keyword evidence="1" id="KW-0812">Transmembrane</keyword>
<reference evidence="2 3" key="1">
    <citation type="journal article" date="2016" name="Nat. Commun.">
        <title>Thousands of microbial genomes shed light on interconnected biogeochemical processes in an aquifer system.</title>
        <authorList>
            <person name="Anantharaman K."/>
            <person name="Brown C.T."/>
            <person name="Hug L.A."/>
            <person name="Sharon I."/>
            <person name="Castelle C.J."/>
            <person name="Probst A.J."/>
            <person name="Thomas B.C."/>
            <person name="Singh A."/>
            <person name="Wilkins M.J."/>
            <person name="Karaoz U."/>
            <person name="Brodie E.L."/>
            <person name="Williams K.H."/>
            <person name="Hubbard S.S."/>
            <person name="Banfield J.F."/>
        </authorList>
    </citation>
    <scope>NUCLEOTIDE SEQUENCE [LARGE SCALE GENOMIC DNA]</scope>
</reference>
<evidence type="ECO:0000313" key="2">
    <source>
        <dbReference type="EMBL" id="OGW98020.1"/>
    </source>
</evidence>
<evidence type="ECO:0000256" key="1">
    <source>
        <dbReference type="SAM" id="Phobius"/>
    </source>
</evidence>
<gene>
    <name evidence="2" type="ORF">A3G33_07240</name>
</gene>